<dbReference type="EMBL" id="CM039174">
    <property type="protein sequence ID" value="KAH9752121.1"/>
    <property type="molecule type" value="Genomic_DNA"/>
</dbReference>
<evidence type="ECO:0000313" key="1">
    <source>
        <dbReference type="EMBL" id="KAH9752121.1"/>
    </source>
</evidence>
<protein>
    <submittedName>
        <fullName evidence="1">Uncharacterized protein</fullName>
    </submittedName>
</protein>
<proteinExistence type="predicted"/>
<dbReference type="Proteomes" id="UP000829398">
    <property type="component" value="Chromosome 5"/>
</dbReference>
<evidence type="ECO:0000313" key="2">
    <source>
        <dbReference type="Proteomes" id="UP000829398"/>
    </source>
</evidence>
<comment type="caution">
    <text evidence="1">The sequence shown here is derived from an EMBL/GenBank/DDBJ whole genome shotgun (WGS) entry which is preliminary data.</text>
</comment>
<reference evidence="2" key="1">
    <citation type="journal article" date="2023" name="Hortic. Res.">
        <title>A chromosome-level phased genome enabling allele-level studies in sweet orange: a case study on citrus Huanglongbing tolerance.</title>
        <authorList>
            <person name="Wu B."/>
            <person name="Yu Q."/>
            <person name="Deng Z."/>
            <person name="Duan Y."/>
            <person name="Luo F."/>
            <person name="Gmitter F. Jr."/>
        </authorList>
    </citation>
    <scope>NUCLEOTIDE SEQUENCE [LARGE SCALE GENOMIC DNA]</scope>
    <source>
        <strain evidence="2">cv. Valencia</strain>
    </source>
</reference>
<sequence>MADDRDRAIRDYVVLTPQVVHPGIIRPEVDAANFELKPVMFQLLQTVGQFNGLPNEDHHLHLKLFLEVSDAFKIAGATQDALRWRLFPYSLRDRARAWLNSLPSDSITTWNELADKFLMKYFPPTKNTKLRNEITSFHELEDESLYEAWERFKELLRRNCIPCCIQLETFYNGLNPSTRLMVDASANGALLSKSYTEAYEILERIANNNYQWPSARQPATRGLAGVHNINAIIALSAQVTSLTNMVKALTSAPATVKQVVELSCVYCDEEHDFDSCPGNPASINYVGNFNRQPQNNPYSNTYNPVWKQHPNFSWGSQNRNALALNGQNRNTQPPGFHQQSQGKKHISQDPITSLETLIKEYIPKNEAIVQSQAVSLRNLENQMGQLATAMSSRTQGSLPSNTEDPRRESKEHCKQTPHQDTEYMGQATATAEEIQPEHVEKEVATPVATTCTNLNKQSLVPPESNQQFRHPTPFPQRFQKQKQDKQFSKFLEVLKQLHINIPFVEALEQMPNYVKFLKDILARKRRLGEFETVALTQESSHMLQNKIPAKVKDPGSFTILCSIGTISHAYPEGKIEDVLVKVDKFIFPVDFIVLDFEADKEVFDYRGISAGNPSLRTTGPKYSLNCCSSGITTPHFKRRENFSFMASTSSSTPSTPVTLSSTLSLPKSCTSHTANKIENLVEYSYILESAQISESSYPLLSPYRLYKRPSSFTRSIRTLISTRRPHPKEYIQSSRLDQCSLQATPVEQYVTLEIPSELISNWKREGYTHLHLGGIKLILTLHGRKGLPVTARIAMLDTRFKQYQDAVIGTVLTTLHAGSVLLTFYPNFNLSLQDPNLPTTLKVQVQIQGAEQISSAKIATLHHQMVYRLQNHALDLPTPEHHSDTLMVLAESDQIPTIIQIPRQIPRHELIKLMPLEWISNYEQFHNNTAPIQTSESMFERRQDGTVRMTFRPPPSAPQEPPRLSFTYSSMITAVQTAQEDLPITGFNSESYPVYPAKQNGHFLWDVPGSGMCDPNCPCWDDWEEDDDYATTRKRNPKRKNLLSHVTTVTLNHHQILHLHQLHYPSTAKNSHGLQNIANLSFHHHSQTQHLSSNHWLIETKVDSITAQMQQIHQNLHSRIGQLDSELRAMLAHRYNGPEFDQKEREIRRLKAELAQIESEKQRPTLFTTSPPIPSIGPTYHPFASMLSPIKQYDPSKLFGMTHTLFRDNPLPPPPKPKPKPRPQPRPAPLHPSSLTIHGQPSPSSTPASPLAPLSVPTQSKDKEPMNQFTAHTVTHSSTIDDPTSDSNLAVSDSHTETDTESSASTSDSEKSYADITKILMAQPDPPTQGQTSDIEPYVDIPSEFEEEMPESSATNHPPSAQTNPSSQKSSNGPWFTFDDLPSHKWRDRLNEMSAWIDL</sequence>
<accession>A0ACB8KCL7</accession>
<name>A0ACB8KCL7_CITSI</name>
<keyword evidence="2" id="KW-1185">Reference proteome</keyword>
<gene>
    <name evidence="1" type="ORF">KPL71_014572</name>
</gene>
<organism evidence="1 2">
    <name type="scientific">Citrus sinensis</name>
    <name type="common">Sweet orange</name>
    <name type="synonym">Citrus aurantium var. sinensis</name>
    <dbReference type="NCBI Taxonomy" id="2711"/>
    <lineage>
        <taxon>Eukaryota</taxon>
        <taxon>Viridiplantae</taxon>
        <taxon>Streptophyta</taxon>
        <taxon>Embryophyta</taxon>
        <taxon>Tracheophyta</taxon>
        <taxon>Spermatophyta</taxon>
        <taxon>Magnoliopsida</taxon>
        <taxon>eudicotyledons</taxon>
        <taxon>Gunneridae</taxon>
        <taxon>Pentapetalae</taxon>
        <taxon>rosids</taxon>
        <taxon>malvids</taxon>
        <taxon>Sapindales</taxon>
        <taxon>Rutaceae</taxon>
        <taxon>Aurantioideae</taxon>
        <taxon>Citrus</taxon>
    </lineage>
</organism>